<organism evidence="4 7">
    <name type="scientific">Halococcus dombrowskii</name>
    <dbReference type="NCBI Taxonomy" id="179637"/>
    <lineage>
        <taxon>Archaea</taxon>
        <taxon>Methanobacteriati</taxon>
        <taxon>Methanobacteriota</taxon>
        <taxon>Stenosarchaea group</taxon>
        <taxon>Halobacteria</taxon>
        <taxon>Halobacteriales</taxon>
        <taxon>Halococcaceae</taxon>
        <taxon>Halococcus</taxon>
    </lineage>
</organism>
<gene>
    <name evidence="4" type="ORF">GCM10008985_23390</name>
    <name evidence="5" type="ORF">MUK72_00515</name>
</gene>
<name>A0AAV3SHH7_HALDO</name>
<dbReference type="KEGG" id="hdo:MUK72_00515"/>
<dbReference type="Pfam" id="PF25939">
    <property type="entry name" value="DUF7982"/>
    <property type="match status" value="1"/>
</dbReference>
<dbReference type="Proteomes" id="UP000830542">
    <property type="component" value="Chromosome"/>
</dbReference>
<feature type="transmembrane region" description="Helical" evidence="2">
    <location>
        <begin position="66"/>
        <end position="83"/>
    </location>
</feature>
<dbReference type="EMBL" id="CP095005">
    <property type="protein sequence ID" value="UOO95218.1"/>
    <property type="molecule type" value="Genomic_DNA"/>
</dbReference>
<evidence type="ECO:0000313" key="4">
    <source>
        <dbReference type="EMBL" id="GAA0465714.1"/>
    </source>
</evidence>
<feature type="domain" description="DUF7982" evidence="3">
    <location>
        <begin position="34"/>
        <end position="300"/>
    </location>
</feature>
<keyword evidence="6" id="KW-1185">Reference proteome</keyword>
<dbReference type="Proteomes" id="UP001500962">
    <property type="component" value="Unassembled WGS sequence"/>
</dbReference>
<feature type="compositionally biased region" description="Acidic residues" evidence="1">
    <location>
        <begin position="13"/>
        <end position="30"/>
    </location>
</feature>
<evidence type="ECO:0000313" key="7">
    <source>
        <dbReference type="Proteomes" id="UP001500962"/>
    </source>
</evidence>
<evidence type="ECO:0000256" key="2">
    <source>
        <dbReference type="SAM" id="Phobius"/>
    </source>
</evidence>
<keyword evidence="2" id="KW-1133">Transmembrane helix</keyword>
<feature type="compositionally biased region" description="Basic and acidic residues" evidence="1">
    <location>
        <begin position="1"/>
        <end position="12"/>
    </location>
</feature>
<dbReference type="InterPro" id="IPR058288">
    <property type="entry name" value="DUF7982"/>
</dbReference>
<dbReference type="RefSeq" id="WP_244702642.1">
    <property type="nucleotide sequence ID" value="NZ_BAAADN010000034.1"/>
</dbReference>
<evidence type="ECO:0000313" key="5">
    <source>
        <dbReference type="EMBL" id="UOO95218.1"/>
    </source>
</evidence>
<keyword evidence="2" id="KW-0812">Transmembrane</keyword>
<protein>
    <recommendedName>
        <fullName evidence="3">DUF7982 domain-containing protein</fullName>
    </recommendedName>
</protein>
<dbReference type="GeneID" id="71760285"/>
<feature type="region of interest" description="Disordered" evidence="1">
    <location>
        <begin position="1"/>
        <end position="38"/>
    </location>
</feature>
<evidence type="ECO:0000313" key="6">
    <source>
        <dbReference type="Proteomes" id="UP000830542"/>
    </source>
</evidence>
<dbReference type="EMBL" id="BAAADN010000034">
    <property type="protein sequence ID" value="GAA0465714.1"/>
    <property type="molecule type" value="Genomic_DNA"/>
</dbReference>
<proteinExistence type="predicted"/>
<reference evidence="4" key="3">
    <citation type="submission" date="2023-12" db="EMBL/GenBank/DDBJ databases">
        <authorList>
            <person name="Sun Q."/>
            <person name="Inoue M."/>
        </authorList>
    </citation>
    <scope>NUCLEOTIDE SEQUENCE</scope>
    <source>
        <strain evidence="4">JCM 12289</strain>
    </source>
</reference>
<reference evidence="4" key="1">
    <citation type="journal article" date="2014" name="Int. J. Syst. Evol. Microbiol.">
        <title>Complete genome sequence of Corynebacterium casei LMG S-19264T (=DSM 44701T), isolated from a smear-ripened cheese.</title>
        <authorList>
            <consortium name="US DOE Joint Genome Institute (JGI-PGF)"/>
            <person name="Walter F."/>
            <person name="Albersmeier A."/>
            <person name="Kalinowski J."/>
            <person name="Ruckert C."/>
        </authorList>
    </citation>
    <scope>NUCLEOTIDE SEQUENCE</scope>
    <source>
        <strain evidence="4">JCM 12289</strain>
    </source>
</reference>
<evidence type="ECO:0000256" key="1">
    <source>
        <dbReference type="SAM" id="MobiDB-lite"/>
    </source>
</evidence>
<reference evidence="5" key="2">
    <citation type="submission" date="2022-04" db="EMBL/GenBank/DDBJ databases">
        <title>Sequencing and genomic assembly of Halococcus dombrowskii.</title>
        <authorList>
            <person name="Lim S.W."/>
            <person name="MacLea K.S."/>
        </authorList>
    </citation>
    <scope>NUCLEOTIDE SEQUENCE</scope>
    <source>
        <strain evidence="5">H4</strain>
    </source>
</reference>
<dbReference type="AlphaFoldDB" id="A0AAV3SHH7"/>
<keyword evidence="2" id="KW-0472">Membrane</keyword>
<sequence>MSESEPRDRATDADEEVTDAESIEPDEEGSTESAELAAQVDVLREENQRLREEYARARRTQYRRTALALAAVGLLATLGGVALPDSRTVLFALGGTGLFAAALTRYLTPEQFISASVGEGIYGSLAATEAALVAELGLQDERLYLPGPDTPNGVSIRLFVPQQSEYDLPSPSALDSVFVVADDEAERGVALHPSGGPLFAEFRRTLSGSLADEPGALAAQLADGLVEQFELARSATPDYDEAGQVTIAIDGSAYGAIDRIDHPVASFLGVGFAAGLEQAVAVETTAADGDRADFLVTCSWDDPT</sequence>
<evidence type="ECO:0000259" key="3">
    <source>
        <dbReference type="Pfam" id="PF25939"/>
    </source>
</evidence>
<accession>A0AAV3SHH7</accession>